<gene>
    <name evidence="1" type="ORF">GI584_22840</name>
</gene>
<evidence type="ECO:0000313" key="1">
    <source>
        <dbReference type="EMBL" id="QGH36716.1"/>
    </source>
</evidence>
<dbReference type="Proteomes" id="UP000339690">
    <property type="component" value="Chromosome"/>
</dbReference>
<protein>
    <recommendedName>
        <fullName evidence="3">Tetracyclin repressor-like C-terminal domain-containing protein</fullName>
    </recommendedName>
</protein>
<organism evidence="1 2">
    <name type="scientific">Gracilibacillus salitolerans</name>
    <dbReference type="NCBI Taxonomy" id="2663022"/>
    <lineage>
        <taxon>Bacteria</taxon>
        <taxon>Bacillati</taxon>
        <taxon>Bacillota</taxon>
        <taxon>Bacilli</taxon>
        <taxon>Bacillales</taxon>
        <taxon>Bacillaceae</taxon>
        <taxon>Gracilibacillus</taxon>
    </lineage>
</organism>
<sequence>MGTIALTDVIQVAIKEGQDQGIFRNQDFDVLEAYILHLVHPKLISALRLHMPVEDISKTISAFVLKGLS</sequence>
<dbReference type="EMBL" id="CP045915">
    <property type="protein sequence ID" value="QGH36716.1"/>
    <property type="molecule type" value="Genomic_DNA"/>
</dbReference>
<proteinExistence type="predicted"/>
<reference evidence="1 2" key="1">
    <citation type="submission" date="2019-11" db="EMBL/GenBank/DDBJ databases">
        <title>Gracilibacillus salitolerans sp. nov., a moderate halophile isolated from a saline soil in northwest China.</title>
        <authorList>
            <person name="Gan L."/>
        </authorList>
    </citation>
    <scope>NUCLEOTIDE SEQUENCE [LARGE SCALE GENOMIC DNA]</scope>
    <source>
        <strain evidence="1 2">SCU50</strain>
    </source>
</reference>
<dbReference type="KEGG" id="grc:GI584_22840"/>
<dbReference type="AlphaFoldDB" id="A0A5Q2TPI5"/>
<accession>A0A5Q2TPI5</accession>
<keyword evidence="2" id="KW-1185">Reference proteome</keyword>
<name>A0A5Q2TPI5_9BACI</name>
<dbReference type="RefSeq" id="WP_153792746.1">
    <property type="nucleotide sequence ID" value="NZ_CP045915.1"/>
</dbReference>
<evidence type="ECO:0000313" key="2">
    <source>
        <dbReference type="Proteomes" id="UP000339690"/>
    </source>
</evidence>
<evidence type="ECO:0008006" key="3">
    <source>
        <dbReference type="Google" id="ProtNLM"/>
    </source>
</evidence>